<dbReference type="InterPro" id="IPR002018">
    <property type="entry name" value="CarbesteraseB"/>
</dbReference>
<dbReference type="Proteomes" id="UP000070544">
    <property type="component" value="Unassembled WGS sequence"/>
</dbReference>
<keyword evidence="3 4" id="KW-0378">Hydrolase</keyword>
<keyword evidence="7" id="KW-1185">Reference proteome</keyword>
<evidence type="ECO:0000256" key="3">
    <source>
        <dbReference type="ARBA" id="ARBA00022801"/>
    </source>
</evidence>
<sequence length="527" mass="57157">MTVIPSPMVVTAQGTLCGSESSRCRKFLNVPFADPPQRWKPPTPPTPWEGVRDATEYGNVCPQPKRLILDGEAPFGPETQPFSEDCLYLNVYTPPSSRLGDNAKLPVMVWIHGGSFTIGSNSTPVYRADSFVEDYDVCVVTVNYRLGVFGFFASEELRDEAKSNGTSYGNYGLLDQIAAVEWVANNIAAFGGDPERITLYGESAGAISVHFLCLYAPHLPIRRAIMQSGTAFTVVPSSPSALAPFLAHVKIVTGSHSLAELRAVPTEDLERIMEEYQATAGLGKAISWRPVFDGDVPGGLVQHATTAGAVTAGLWNPNVESVIIGDADEEGSYFARSFIGQTGPYTPARLEVHFPPALATPLKAVYGPLYADGSEELVKKAAGLYFSELLFHPGSRLAMEGLAAKVKVYGYRFSASVQPARNRGLEACHVVDIPYTFNHKAHLTPSELPLAKGLLSHWTNFAANGTPLSNWEPYSASEGGRRLLQFIDGDVEQKMVDRDAVKNFDAGRIGFWTGLHTAQVQAEKKAK</sequence>
<gene>
    <name evidence="6" type="ORF">M427DRAFT_56907</name>
</gene>
<accession>A0A139AEQ8</accession>
<evidence type="ECO:0000256" key="2">
    <source>
        <dbReference type="ARBA" id="ARBA00010515"/>
    </source>
</evidence>
<dbReference type="OrthoDB" id="2134434at2759"/>
<feature type="domain" description="Carboxylesterase type B" evidence="5">
    <location>
        <begin position="6"/>
        <end position="478"/>
    </location>
</feature>
<dbReference type="STRING" id="1344416.A0A139AEQ8"/>
<dbReference type="PROSITE" id="PS00122">
    <property type="entry name" value="CARBOXYLESTERASE_B_1"/>
    <property type="match status" value="1"/>
</dbReference>
<dbReference type="SUPFAM" id="SSF53474">
    <property type="entry name" value="alpha/beta-Hydrolases"/>
    <property type="match status" value="1"/>
</dbReference>
<dbReference type="InterPro" id="IPR019819">
    <property type="entry name" value="Carboxylesterase_B_CS"/>
</dbReference>
<dbReference type="Pfam" id="PF00135">
    <property type="entry name" value="COesterase"/>
    <property type="match status" value="1"/>
</dbReference>
<dbReference type="InterPro" id="IPR002168">
    <property type="entry name" value="Lipase_GDXG_HIS_AS"/>
</dbReference>
<dbReference type="EMBL" id="KQ965763">
    <property type="protein sequence ID" value="KXS15281.1"/>
    <property type="molecule type" value="Genomic_DNA"/>
</dbReference>
<organism evidence="6 7">
    <name type="scientific">Gonapodya prolifera (strain JEL478)</name>
    <name type="common">Monoblepharis prolifera</name>
    <dbReference type="NCBI Taxonomy" id="1344416"/>
    <lineage>
        <taxon>Eukaryota</taxon>
        <taxon>Fungi</taxon>
        <taxon>Fungi incertae sedis</taxon>
        <taxon>Chytridiomycota</taxon>
        <taxon>Chytridiomycota incertae sedis</taxon>
        <taxon>Monoblepharidomycetes</taxon>
        <taxon>Monoblepharidales</taxon>
        <taxon>Gonapodyaceae</taxon>
        <taxon>Gonapodya</taxon>
    </lineage>
</organism>
<dbReference type="AlphaFoldDB" id="A0A139AEQ8"/>
<dbReference type="InterPro" id="IPR029058">
    <property type="entry name" value="AB_hydrolase_fold"/>
</dbReference>
<evidence type="ECO:0000256" key="4">
    <source>
        <dbReference type="RuleBase" id="RU361235"/>
    </source>
</evidence>
<evidence type="ECO:0000259" key="5">
    <source>
        <dbReference type="Pfam" id="PF00135"/>
    </source>
</evidence>
<comment type="similarity">
    <text evidence="1 4">Belongs to the type-B carboxylesterase/lipase family.</text>
</comment>
<dbReference type="PROSITE" id="PS00941">
    <property type="entry name" value="CARBOXYLESTERASE_B_2"/>
    <property type="match status" value="1"/>
</dbReference>
<proteinExistence type="inferred from homology"/>
<name>A0A139AEQ8_GONPJ</name>
<dbReference type="InterPro" id="IPR050309">
    <property type="entry name" value="Type-B_Carboxylest/Lipase"/>
</dbReference>
<dbReference type="InterPro" id="IPR019826">
    <property type="entry name" value="Carboxylesterase_B_AS"/>
</dbReference>
<dbReference type="OMA" id="RCERWID"/>
<dbReference type="Gene3D" id="3.40.50.1820">
    <property type="entry name" value="alpha/beta hydrolase"/>
    <property type="match status" value="1"/>
</dbReference>
<comment type="similarity">
    <text evidence="2">Belongs to the 'GDXG' lipolytic enzyme family.</text>
</comment>
<evidence type="ECO:0000313" key="6">
    <source>
        <dbReference type="EMBL" id="KXS15281.1"/>
    </source>
</evidence>
<evidence type="ECO:0000313" key="7">
    <source>
        <dbReference type="Proteomes" id="UP000070544"/>
    </source>
</evidence>
<reference evidence="6 7" key="1">
    <citation type="journal article" date="2015" name="Genome Biol. Evol.">
        <title>Phylogenomic analyses indicate that early fungi evolved digesting cell walls of algal ancestors of land plants.</title>
        <authorList>
            <person name="Chang Y."/>
            <person name="Wang S."/>
            <person name="Sekimoto S."/>
            <person name="Aerts A.L."/>
            <person name="Choi C."/>
            <person name="Clum A."/>
            <person name="LaButti K.M."/>
            <person name="Lindquist E.A."/>
            <person name="Yee Ngan C."/>
            <person name="Ohm R.A."/>
            <person name="Salamov A.A."/>
            <person name="Grigoriev I.V."/>
            <person name="Spatafora J.W."/>
            <person name="Berbee M.L."/>
        </authorList>
    </citation>
    <scope>NUCLEOTIDE SEQUENCE [LARGE SCALE GENOMIC DNA]</scope>
    <source>
        <strain evidence="6 7">JEL478</strain>
    </source>
</reference>
<dbReference type="GO" id="GO:0016787">
    <property type="term" value="F:hydrolase activity"/>
    <property type="evidence" value="ECO:0007669"/>
    <property type="project" value="UniProtKB-KW"/>
</dbReference>
<dbReference type="ESTHER" id="gonpr-a0a139aeq8">
    <property type="family name" value="Fungal_carboxylesterase_lipase"/>
</dbReference>
<dbReference type="PROSITE" id="PS01173">
    <property type="entry name" value="LIPASE_GDXG_HIS"/>
    <property type="match status" value="1"/>
</dbReference>
<protein>
    <recommendedName>
        <fullName evidence="4">Carboxylic ester hydrolase</fullName>
        <ecNumber evidence="4">3.1.1.-</ecNumber>
    </recommendedName>
</protein>
<dbReference type="EC" id="3.1.1.-" evidence="4"/>
<dbReference type="PANTHER" id="PTHR11559">
    <property type="entry name" value="CARBOXYLESTERASE"/>
    <property type="match status" value="1"/>
</dbReference>
<evidence type="ECO:0000256" key="1">
    <source>
        <dbReference type="ARBA" id="ARBA00005964"/>
    </source>
</evidence>